<feature type="compositionally biased region" description="Polar residues" evidence="1">
    <location>
        <begin position="140"/>
        <end position="161"/>
    </location>
</feature>
<name>U4LEN8_PYROM</name>
<reference evidence="2 3" key="1">
    <citation type="journal article" date="2013" name="PLoS Genet.">
        <title>The genome and development-dependent transcriptomes of Pyronema confluens: a window into fungal evolution.</title>
        <authorList>
            <person name="Traeger S."/>
            <person name="Altegoer F."/>
            <person name="Freitag M."/>
            <person name="Gabaldon T."/>
            <person name="Kempken F."/>
            <person name="Kumar A."/>
            <person name="Marcet-Houben M."/>
            <person name="Poggeler S."/>
            <person name="Stajich J.E."/>
            <person name="Nowrousian M."/>
        </authorList>
    </citation>
    <scope>NUCLEOTIDE SEQUENCE [LARGE SCALE GENOMIC DNA]</scope>
    <source>
        <strain evidence="3">CBS 100304</strain>
        <tissue evidence="2">Vegetative mycelium</tissue>
    </source>
</reference>
<feature type="region of interest" description="Disordered" evidence="1">
    <location>
        <begin position="134"/>
        <end position="204"/>
    </location>
</feature>
<dbReference type="EMBL" id="HF935458">
    <property type="protein sequence ID" value="CCX30599.1"/>
    <property type="molecule type" value="Genomic_DNA"/>
</dbReference>
<dbReference type="OrthoDB" id="438080at2759"/>
<evidence type="ECO:0000313" key="3">
    <source>
        <dbReference type="Proteomes" id="UP000018144"/>
    </source>
</evidence>
<dbReference type="Proteomes" id="UP000018144">
    <property type="component" value="Unassembled WGS sequence"/>
</dbReference>
<evidence type="ECO:0000313" key="2">
    <source>
        <dbReference type="EMBL" id="CCX30599.1"/>
    </source>
</evidence>
<sequence>MATSTASQAQLSHLLNSAETLSQTSPSISAHLLSRYIALAKSSNTPNNGLSELKACYACGTFRNGKQEGGNGVEVTELVAEKEKQKQKQKTRNGRTWICWTCPTCGKVTEEDVVVPVVKDSKVKGGKGVPIMTKTPIVPQGSSSSLSGIGNTPSKPLQTSQVKDGGVKKKRKGNAGSLSKMLAAKKAEDSGSKGFNLFDLMKTT</sequence>
<proteinExistence type="predicted"/>
<accession>U4LEN8</accession>
<dbReference type="AlphaFoldDB" id="U4LEN8"/>
<organism evidence="2 3">
    <name type="scientific">Pyronema omphalodes (strain CBS 100304)</name>
    <name type="common">Pyronema confluens</name>
    <dbReference type="NCBI Taxonomy" id="1076935"/>
    <lineage>
        <taxon>Eukaryota</taxon>
        <taxon>Fungi</taxon>
        <taxon>Dikarya</taxon>
        <taxon>Ascomycota</taxon>
        <taxon>Pezizomycotina</taxon>
        <taxon>Pezizomycetes</taxon>
        <taxon>Pezizales</taxon>
        <taxon>Pyronemataceae</taxon>
        <taxon>Pyronema</taxon>
    </lineage>
</organism>
<keyword evidence="3" id="KW-1185">Reference proteome</keyword>
<evidence type="ECO:0000256" key="1">
    <source>
        <dbReference type="SAM" id="MobiDB-lite"/>
    </source>
</evidence>
<gene>
    <name evidence="2" type="ORF">PCON_08936</name>
</gene>
<protein>
    <submittedName>
        <fullName evidence="2">Uncharacterized protein</fullName>
    </submittedName>
</protein>